<evidence type="ECO:0000256" key="4">
    <source>
        <dbReference type="ARBA" id="ARBA00022989"/>
    </source>
</evidence>
<feature type="transmembrane region" description="Helical" evidence="10">
    <location>
        <begin position="59"/>
        <end position="78"/>
    </location>
</feature>
<dbReference type="GO" id="GO:0062054">
    <property type="term" value="F:fluoride channel activity"/>
    <property type="evidence" value="ECO:0007669"/>
    <property type="project" value="UniProtKB-UniRule"/>
</dbReference>
<evidence type="ECO:0000256" key="6">
    <source>
        <dbReference type="ARBA" id="ARBA00023303"/>
    </source>
</evidence>
<dbReference type="GO" id="GO:0140114">
    <property type="term" value="P:cellular detoxification of fluoride"/>
    <property type="evidence" value="ECO:0007669"/>
    <property type="project" value="UniProtKB-UniRule"/>
</dbReference>
<dbReference type="HAMAP" id="MF_00454">
    <property type="entry name" value="FluC"/>
    <property type="match status" value="1"/>
</dbReference>
<feature type="binding site" evidence="10">
    <location>
        <position position="69"/>
    </location>
    <ligand>
        <name>Na(+)</name>
        <dbReference type="ChEBI" id="CHEBI:29101"/>
        <note>structural</note>
    </ligand>
</feature>
<comment type="function">
    <text evidence="9 10">Fluoride-specific ion channel. Important for reducing fluoride concentration in the cell, thus reducing its toxicity.</text>
</comment>
<feature type="binding site" evidence="10">
    <location>
        <position position="72"/>
    </location>
    <ligand>
        <name>Na(+)</name>
        <dbReference type="ChEBI" id="CHEBI:29101"/>
        <note>structural</note>
    </ligand>
</feature>
<dbReference type="PANTHER" id="PTHR28259">
    <property type="entry name" value="FLUORIDE EXPORT PROTEIN 1-RELATED"/>
    <property type="match status" value="1"/>
</dbReference>
<evidence type="ECO:0000256" key="9">
    <source>
        <dbReference type="ARBA" id="ARBA00049940"/>
    </source>
</evidence>
<keyword evidence="4 10" id="KW-1133">Transmembrane helix</keyword>
<name>A0A0R2CNJ1_9LACO</name>
<keyword evidence="10" id="KW-0479">Metal-binding</keyword>
<evidence type="ECO:0000256" key="3">
    <source>
        <dbReference type="ARBA" id="ARBA00022692"/>
    </source>
</evidence>
<comment type="subcellular location">
    <subcellularLocation>
        <location evidence="1 10">Cell membrane</location>
        <topology evidence="1 10">Multi-pass membrane protein</topology>
    </subcellularLocation>
</comment>
<sequence length="114" mass="12200">MNLLLVGGGAMVGASARYGISNLVKKYILITFPVATLVINLLGCFLMGLLLAQGWGDSIWLLLGVGALGGFTTFSTFMNEAAMLINARSWGRLLAYLVISYVGGWSLLWLGLQI</sequence>
<reference evidence="11 12" key="1">
    <citation type="journal article" date="2015" name="Genome Announc.">
        <title>Expanding the biotechnology potential of lactobacilli through comparative genomics of 213 strains and associated genera.</title>
        <authorList>
            <person name="Sun Z."/>
            <person name="Harris H.M."/>
            <person name="McCann A."/>
            <person name="Guo C."/>
            <person name="Argimon S."/>
            <person name="Zhang W."/>
            <person name="Yang X."/>
            <person name="Jeffery I.B."/>
            <person name="Cooney J.C."/>
            <person name="Kagawa T.F."/>
            <person name="Liu W."/>
            <person name="Song Y."/>
            <person name="Salvetti E."/>
            <person name="Wrobel A."/>
            <person name="Rasinkangas P."/>
            <person name="Parkhill J."/>
            <person name="Rea M.C."/>
            <person name="O'Sullivan O."/>
            <person name="Ritari J."/>
            <person name="Douillard F.P."/>
            <person name="Paul Ross R."/>
            <person name="Yang R."/>
            <person name="Briner A.E."/>
            <person name="Felis G.E."/>
            <person name="de Vos W.M."/>
            <person name="Barrangou R."/>
            <person name="Klaenhammer T.R."/>
            <person name="Caufield P.W."/>
            <person name="Cui Y."/>
            <person name="Zhang H."/>
            <person name="O'Toole P.W."/>
        </authorList>
    </citation>
    <scope>NUCLEOTIDE SEQUENCE [LARGE SCALE GENOMIC DNA]</scope>
    <source>
        <strain evidence="11 12">DSM 24302</strain>
    </source>
</reference>
<comment type="caution">
    <text evidence="11">The sequence shown here is derived from an EMBL/GenBank/DDBJ whole genome shotgun (WGS) entry which is preliminary data.</text>
</comment>
<feature type="transmembrane region" description="Helical" evidence="10">
    <location>
        <begin position="90"/>
        <end position="112"/>
    </location>
</feature>
<dbReference type="PANTHER" id="PTHR28259:SF1">
    <property type="entry name" value="FLUORIDE EXPORT PROTEIN 1-RELATED"/>
    <property type="match status" value="1"/>
</dbReference>
<dbReference type="GO" id="GO:0046872">
    <property type="term" value="F:metal ion binding"/>
    <property type="evidence" value="ECO:0007669"/>
    <property type="project" value="UniProtKB-KW"/>
</dbReference>
<feature type="transmembrane region" description="Helical" evidence="10">
    <location>
        <begin position="26"/>
        <end position="52"/>
    </location>
</feature>
<proteinExistence type="inferred from homology"/>
<evidence type="ECO:0000256" key="2">
    <source>
        <dbReference type="ARBA" id="ARBA00022475"/>
    </source>
</evidence>
<keyword evidence="10" id="KW-0915">Sodium</keyword>
<evidence type="ECO:0000256" key="5">
    <source>
        <dbReference type="ARBA" id="ARBA00023136"/>
    </source>
</evidence>
<evidence type="ECO:0000313" key="11">
    <source>
        <dbReference type="EMBL" id="KRM93217.1"/>
    </source>
</evidence>
<dbReference type="EMBL" id="AYZR01000009">
    <property type="protein sequence ID" value="KRM93217.1"/>
    <property type="molecule type" value="Genomic_DNA"/>
</dbReference>
<dbReference type="STRING" id="1423802.FC56_GL000882"/>
<comment type="activity regulation">
    <text evidence="10">Na(+) is not transported, but it plays an essential structural role and its presence is essential for fluoride channel function.</text>
</comment>
<keyword evidence="10" id="KW-0406">Ion transport</keyword>
<evidence type="ECO:0000256" key="7">
    <source>
        <dbReference type="ARBA" id="ARBA00035120"/>
    </source>
</evidence>
<protein>
    <recommendedName>
        <fullName evidence="10">Fluoride-specific ion channel FluC</fullName>
    </recommendedName>
</protein>
<comment type="catalytic activity">
    <reaction evidence="8">
        <text>fluoride(in) = fluoride(out)</text>
        <dbReference type="Rhea" id="RHEA:76159"/>
        <dbReference type="ChEBI" id="CHEBI:17051"/>
    </reaction>
    <physiologicalReaction direction="left-to-right" evidence="8">
        <dbReference type="Rhea" id="RHEA:76160"/>
    </physiologicalReaction>
</comment>
<dbReference type="InterPro" id="IPR003691">
    <property type="entry name" value="FluC"/>
</dbReference>
<evidence type="ECO:0000256" key="8">
    <source>
        <dbReference type="ARBA" id="ARBA00035585"/>
    </source>
</evidence>
<keyword evidence="2 10" id="KW-1003">Cell membrane</keyword>
<organism evidence="11 12">
    <name type="scientific">Lentilactobacillus senioris DSM 24302 = JCM 17472</name>
    <dbReference type="NCBI Taxonomy" id="1423802"/>
    <lineage>
        <taxon>Bacteria</taxon>
        <taxon>Bacillati</taxon>
        <taxon>Bacillota</taxon>
        <taxon>Bacilli</taxon>
        <taxon>Lactobacillales</taxon>
        <taxon>Lactobacillaceae</taxon>
        <taxon>Lentilactobacillus</taxon>
    </lineage>
</organism>
<gene>
    <name evidence="10" type="primary">fluC</name>
    <name evidence="10" type="synonym">crcB</name>
    <name evidence="11" type="ORF">FC56_GL000882</name>
</gene>
<dbReference type="GO" id="GO:0005886">
    <property type="term" value="C:plasma membrane"/>
    <property type="evidence" value="ECO:0007669"/>
    <property type="project" value="UniProtKB-SubCell"/>
</dbReference>
<comment type="similarity">
    <text evidence="7 10">Belongs to the fluoride channel Fluc/FEX (TC 1.A.43) family.</text>
</comment>
<evidence type="ECO:0000256" key="1">
    <source>
        <dbReference type="ARBA" id="ARBA00004651"/>
    </source>
</evidence>
<dbReference type="AlphaFoldDB" id="A0A0R2CNJ1"/>
<evidence type="ECO:0000313" key="12">
    <source>
        <dbReference type="Proteomes" id="UP000051256"/>
    </source>
</evidence>
<keyword evidence="5 10" id="KW-0472">Membrane</keyword>
<dbReference type="Proteomes" id="UP000051256">
    <property type="component" value="Unassembled WGS sequence"/>
</dbReference>
<evidence type="ECO:0000256" key="10">
    <source>
        <dbReference type="HAMAP-Rule" id="MF_00454"/>
    </source>
</evidence>
<dbReference type="Pfam" id="PF02537">
    <property type="entry name" value="CRCB"/>
    <property type="match status" value="1"/>
</dbReference>
<keyword evidence="10" id="KW-0813">Transport</keyword>
<accession>A0A0R2CNJ1</accession>
<dbReference type="RefSeq" id="WP_056978665.1">
    <property type="nucleotide sequence ID" value="NZ_AYZR01000009.1"/>
</dbReference>
<keyword evidence="6 10" id="KW-0407">Ion channel</keyword>
<dbReference type="PATRIC" id="fig|1423802.4.peg.895"/>
<keyword evidence="3 10" id="KW-0812">Transmembrane</keyword>
<keyword evidence="12" id="KW-1185">Reference proteome</keyword>